<accession>A0AA38I8F3</accession>
<dbReference type="InterPro" id="IPR051487">
    <property type="entry name" value="Ser/Thr_Proteases_Immune/Dev"/>
</dbReference>
<dbReference type="InterPro" id="IPR043504">
    <property type="entry name" value="Peptidase_S1_PA_chymotrypsin"/>
</dbReference>
<evidence type="ECO:0000313" key="8">
    <source>
        <dbReference type="Proteomes" id="UP001168821"/>
    </source>
</evidence>
<evidence type="ECO:0000259" key="6">
    <source>
        <dbReference type="PROSITE" id="PS50240"/>
    </source>
</evidence>
<dbReference type="InterPro" id="IPR001254">
    <property type="entry name" value="Trypsin_dom"/>
</dbReference>
<dbReference type="PROSITE" id="PS00134">
    <property type="entry name" value="TRYPSIN_HIS"/>
    <property type="match status" value="1"/>
</dbReference>
<comment type="caution">
    <text evidence="7">The sequence shown here is derived from an EMBL/GenBank/DDBJ whole genome shotgun (WGS) entry which is preliminary data.</text>
</comment>
<dbReference type="GO" id="GO:0004252">
    <property type="term" value="F:serine-type endopeptidase activity"/>
    <property type="evidence" value="ECO:0007669"/>
    <property type="project" value="InterPro"/>
</dbReference>
<dbReference type="FunFam" id="2.40.10.10:FF:000028">
    <property type="entry name" value="Serine protease easter"/>
    <property type="match status" value="1"/>
</dbReference>
<feature type="domain" description="Peptidase S1" evidence="6">
    <location>
        <begin position="108"/>
        <end position="355"/>
    </location>
</feature>
<dbReference type="Proteomes" id="UP001168821">
    <property type="component" value="Unassembled WGS sequence"/>
</dbReference>
<keyword evidence="2" id="KW-1015">Disulfide bond</keyword>
<dbReference type="Gene3D" id="3.30.1640.30">
    <property type="match status" value="1"/>
</dbReference>
<dbReference type="Pfam" id="PF00089">
    <property type="entry name" value="Trypsin"/>
    <property type="match status" value="1"/>
</dbReference>
<sequence>MYCVNKTALFLYFLSFLQIWSHTAFIVDKKDECVLIQNCSHVNAILKTKKDTFAGTTLLTLLHCKFEYNRIYVKCPDSQQVTKFMDSGELIPNYDSCGVELPVPKMLIEGGEPTCIGDYPWIGLIKYRTKKGTMLYGCHGSLITKRYLLTAAHCVDPNMLNLVGRNLTSVVLGEYDVWSETDCMLDDCADKIQDIPVESYHMHPDYKLSTFTDDIALIRMSREVEYTDFIKPICLPPKNLITPFNETLLIAGWGDTEHGVMNRFKVQAKFMLRHRETCRVNRKLTTKQYCVGSTHNAQTCPGDSGGALMLRKVLDESRLFLIGVYSLGVGCHFNSNTSIFTKVSSYVEWVVTTIHK</sequence>
<comment type="similarity">
    <text evidence="4">Belongs to the peptidase S1 family. CLIP subfamily.</text>
</comment>
<name>A0AA38I8F3_9CUCU</name>
<keyword evidence="3" id="KW-0325">Glycoprotein</keyword>
<proteinExistence type="inferred from homology"/>
<evidence type="ECO:0000256" key="3">
    <source>
        <dbReference type="ARBA" id="ARBA00023180"/>
    </source>
</evidence>
<dbReference type="PRINTS" id="PR00722">
    <property type="entry name" value="CHYMOTRYPSIN"/>
</dbReference>
<dbReference type="PANTHER" id="PTHR24256">
    <property type="entry name" value="TRYPTASE-RELATED"/>
    <property type="match status" value="1"/>
</dbReference>
<dbReference type="PROSITE" id="PS50240">
    <property type="entry name" value="TRYPSIN_DOM"/>
    <property type="match status" value="1"/>
</dbReference>
<dbReference type="SUPFAM" id="SSF50494">
    <property type="entry name" value="Trypsin-like serine proteases"/>
    <property type="match status" value="1"/>
</dbReference>
<dbReference type="InterPro" id="IPR018114">
    <property type="entry name" value="TRYPSIN_HIS"/>
</dbReference>
<keyword evidence="8" id="KW-1185">Reference proteome</keyword>
<evidence type="ECO:0000313" key="7">
    <source>
        <dbReference type="EMBL" id="KAJ3651048.1"/>
    </source>
</evidence>
<evidence type="ECO:0000256" key="5">
    <source>
        <dbReference type="SAM" id="SignalP"/>
    </source>
</evidence>
<dbReference type="CDD" id="cd00190">
    <property type="entry name" value="Tryp_SPc"/>
    <property type="match status" value="1"/>
</dbReference>
<organism evidence="7 8">
    <name type="scientific">Zophobas morio</name>
    <dbReference type="NCBI Taxonomy" id="2755281"/>
    <lineage>
        <taxon>Eukaryota</taxon>
        <taxon>Metazoa</taxon>
        <taxon>Ecdysozoa</taxon>
        <taxon>Arthropoda</taxon>
        <taxon>Hexapoda</taxon>
        <taxon>Insecta</taxon>
        <taxon>Pterygota</taxon>
        <taxon>Neoptera</taxon>
        <taxon>Endopterygota</taxon>
        <taxon>Coleoptera</taxon>
        <taxon>Polyphaga</taxon>
        <taxon>Cucujiformia</taxon>
        <taxon>Tenebrionidae</taxon>
        <taxon>Zophobas</taxon>
    </lineage>
</organism>
<dbReference type="InterPro" id="IPR009003">
    <property type="entry name" value="Peptidase_S1_PA"/>
</dbReference>
<gene>
    <name evidence="7" type="ORF">Zmor_017111</name>
</gene>
<keyword evidence="1 5" id="KW-0732">Signal</keyword>
<feature type="chain" id="PRO_5041382886" description="Peptidase S1 domain-containing protein" evidence="5">
    <location>
        <begin position="25"/>
        <end position="356"/>
    </location>
</feature>
<protein>
    <recommendedName>
        <fullName evidence="6">Peptidase S1 domain-containing protein</fullName>
    </recommendedName>
</protein>
<dbReference type="GO" id="GO:0006508">
    <property type="term" value="P:proteolysis"/>
    <property type="evidence" value="ECO:0007669"/>
    <property type="project" value="InterPro"/>
</dbReference>
<dbReference type="InterPro" id="IPR038565">
    <property type="entry name" value="CLIP_sf"/>
</dbReference>
<evidence type="ECO:0000256" key="1">
    <source>
        <dbReference type="ARBA" id="ARBA00022729"/>
    </source>
</evidence>
<feature type="signal peptide" evidence="5">
    <location>
        <begin position="1"/>
        <end position="24"/>
    </location>
</feature>
<evidence type="ECO:0000256" key="2">
    <source>
        <dbReference type="ARBA" id="ARBA00023157"/>
    </source>
</evidence>
<dbReference type="AlphaFoldDB" id="A0AA38I8F3"/>
<dbReference type="InterPro" id="IPR001314">
    <property type="entry name" value="Peptidase_S1A"/>
</dbReference>
<dbReference type="Gene3D" id="2.40.10.10">
    <property type="entry name" value="Trypsin-like serine proteases"/>
    <property type="match status" value="2"/>
</dbReference>
<reference evidence="7" key="1">
    <citation type="journal article" date="2023" name="G3 (Bethesda)">
        <title>Whole genome assemblies of Zophobas morio and Tenebrio molitor.</title>
        <authorList>
            <person name="Kaur S."/>
            <person name="Stinson S.A."/>
            <person name="diCenzo G.C."/>
        </authorList>
    </citation>
    <scope>NUCLEOTIDE SEQUENCE</scope>
    <source>
        <strain evidence="7">QUZm001</strain>
    </source>
</reference>
<evidence type="ECO:0000256" key="4">
    <source>
        <dbReference type="ARBA" id="ARBA00024195"/>
    </source>
</evidence>
<dbReference type="EMBL" id="JALNTZ010000005">
    <property type="protein sequence ID" value="KAJ3651048.1"/>
    <property type="molecule type" value="Genomic_DNA"/>
</dbReference>
<dbReference type="SMART" id="SM00020">
    <property type="entry name" value="Tryp_SPc"/>
    <property type="match status" value="1"/>
</dbReference>